<gene>
    <name evidence="19" type="ORF">F4693_001376</name>
</gene>
<evidence type="ECO:0000256" key="1">
    <source>
        <dbReference type="ARBA" id="ARBA00004651"/>
    </source>
</evidence>
<evidence type="ECO:0000313" key="20">
    <source>
        <dbReference type="Proteomes" id="UP000522313"/>
    </source>
</evidence>
<keyword evidence="9 18" id="KW-1133">Transmembrane helix</keyword>
<evidence type="ECO:0000256" key="5">
    <source>
        <dbReference type="ARBA" id="ARBA00022448"/>
    </source>
</evidence>
<feature type="region of interest" description="Disordered" evidence="17">
    <location>
        <begin position="1"/>
        <end position="27"/>
    </location>
</feature>
<proteinExistence type="inferred from homology"/>
<evidence type="ECO:0000256" key="12">
    <source>
        <dbReference type="ARBA" id="ARBA00025694"/>
    </source>
</evidence>
<keyword evidence="11 18" id="KW-0472">Membrane</keyword>
<dbReference type="InterPro" id="IPR050968">
    <property type="entry name" value="Cytochrome_c_oxidase_bac_sub4"/>
</dbReference>
<dbReference type="Pfam" id="PF03626">
    <property type="entry name" value="COX4_pro"/>
    <property type="match status" value="1"/>
</dbReference>
<accession>A0A7X0MMT0</accession>
<dbReference type="RefSeq" id="WP_184504690.1">
    <property type="nucleotide sequence ID" value="NZ_JACHBT010000006.1"/>
</dbReference>
<dbReference type="InterPro" id="IPR005171">
    <property type="entry name" value="Cyt_c_oxidase_su4_prok"/>
</dbReference>
<organism evidence="19 20">
    <name type="scientific">Sphingomonas endophytica</name>
    <dbReference type="NCBI Taxonomy" id="869719"/>
    <lineage>
        <taxon>Bacteria</taxon>
        <taxon>Pseudomonadati</taxon>
        <taxon>Pseudomonadota</taxon>
        <taxon>Alphaproteobacteria</taxon>
        <taxon>Sphingomonadales</taxon>
        <taxon>Sphingomonadaceae</taxon>
        <taxon>Sphingomonas</taxon>
    </lineage>
</organism>
<evidence type="ECO:0000313" key="19">
    <source>
        <dbReference type="EMBL" id="MBB6504406.1"/>
    </source>
</evidence>
<keyword evidence="8" id="KW-0249">Electron transport</keyword>
<dbReference type="GO" id="GO:0009319">
    <property type="term" value="C:cytochrome o ubiquinol oxidase complex"/>
    <property type="evidence" value="ECO:0007669"/>
    <property type="project" value="TreeGrafter"/>
</dbReference>
<comment type="caution">
    <text evidence="19">The sequence shown here is derived from an EMBL/GenBank/DDBJ whole genome shotgun (WGS) entry which is preliminary data.</text>
</comment>
<evidence type="ECO:0000256" key="4">
    <source>
        <dbReference type="ARBA" id="ARBA00014689"/>
    </source>
</evidence>
<reference evidence="19 20" key="2">
    <citation type="submission" date="2020-08" db="EMBL/GenBank/DDBJ databases">
        <authorList>
            <person name="Partida-Martinez L."/>
            <person name="Huntemann M."/>
            <person name="Clum A."/>
            <person name="Wang J."/>
            <person name="Palaniappan K."/>
            <person name="Ritter S."/>
            <person name="Chen I.-M."/>
            <person name="Stamatis D."/>
            <person name="Reddy T."/>
            <person name="O'Malley R."/>
            <person name="Daum C."/>
            <person name="Shapiro N."/>
            <person name="Ivanova N."/>
            <person name="Kyrpides N."/>
            <person name="Woyke T."/>
        </authorList>
    </citation>
    <scope>NUCLEOTIDE SEQUENCE [LARGE SCALE GENOMIC DNA]</scope>
    <source>
        <strain evidence="19 20">AS3.13</strain>
    </source>
</reference>
<evidence type="ECO:0000256" key="10">
    <source>
        <dbReference type="ARBA" id="ARBA00023002"/>
    </source>
</evidence>
<evidence type="ECO:0000256" key="7">
    <source>
        <dbReference type="ARBA" id="ARBA00022692"/>
    </source>
</evidence>
<keyword evidence="10" id="KW-0560">Oxidoreductase</keyword>
<comment type="subcellular location">
    <subcellularLocation>
        <location evidence="1">Cell membrane</location>
        <topology evidence="1">Multi-pass membrane protein</topology>
    </subcellularLocation>
</comment>
<evidence type="ECO:0000256" key="13">
    <source>
        <dbReference type="ARBA" id="ARBA00030071"/>
    </source>
</evidence>
<evidence type="ECO:0000256" key="8">
    <source>
        <dbReference type="ARBA" id="ARBA00022982"/>
    </source>
</evidence>
<comment type="subunit">
    <text evidence="3">Heterooctamer of two A chains, two B chains, two C chains and two D chains.</text>
</comment>
<dbReference type="GO" id="GO:0015990">
    <property type="term" value="P:electron transport coupled proton transport"/>
    <property type="evidence" value="ECO:0007669"/>
    <property type="project" value="InterPro"/>
</dbReference>
<dbReference type="GO" id="GO:0019646">
    <property type="term" value="P:aerobic electron transport chain"/>
    <property type="evidence" value="ECO:0007669"/>
    <property type="project" value="TreeGrafter"/>
</dbReference>
<evidence type="ECO:0000256" key="16">
    <source>
        <dbReference type="ARBA" id="ARBA00032185"/>
    </source>
</evidence>
<evidence type="ECO:0000256" key="15">
    <source>
        <dbReference type="ARBA" id="ARBA00031887"/>
    </source>
</evidence>
<reference evidence="19 20" key="1">
    <citation type="submission" date="2020-08" db="EMBL/GenBank/DDBJ databases">
        <title>The Agave Microbiome: Exploring the role of microbial communities in plant adaptations to desert environments.</title>
        <authorList>
            <person name="Partida-Martinez L.P."/>
        </authorList>
    </citation>
    <scope>NUCLEOTIDE SEQUENCE [LARGE SCALE GENOMIC DNA]</scope>
    <source>
        <strain evidence="19 20">AS3.13</strain>
    </source>
</reference>
<dbReference type="PANTHER" id="PTHR36835">
    <property type="entry name" value="CYTOCHROME BO(3) UBIQUINOL OXIDASE SUBUNIT 4"/>
    <property type="match status" value="1"/>
</dbReference>
<evidence type="ECO:0000256" key="9">
    <source>
        <dbReference type="ARBA" id="ARBA00022989"/>
    </source>
</evidence>
<keyword evidence="7 18" id="KW-0812">Transmembrane</keyword>
<protein>
    <recommendedName>
        <fullName evidence="4">Cytochrome bo(3) ubiquinol oxidase subunit 4</fullName>
    </recommendedName>
    <alternativeName>
        <fullName evidence="16">Cytochrome o ubiquinol oxidase subunit 4</fullName>
    </alternativeName>
    <alternativeName>
        <fullName evidence="13">Oxidase bo(3) subunit 4</fullName>
    </alternativeName>
    <alternativeName>
        <fullName evidence="14">Ubiquinol oxidase polypeptide IV</fullName>
    </alternativeName>
    <alternativeName>
        <fullName evidence="15">Ubiquinol oxidase subunit 4</fullName>
    </alternativeName>
</protein>
<feature type="transmembrane region" description="Helical" evidence="18">
    <location>
        <begin position="65"/>
        <end position="85"/>
    </location>
</feature>
<dbReference type="InterPro" id="IPR014210">
    <property type="entry name" value="Cyt_o_ubiqinol_oxidase_su4"/>
</dbReference>
<feature type="transmembrane region" description="Helical" evidence="18">
    <location>
        <begin position="97"/>
        <end position="119"/>
    </location>
</feature>
<keyword evidence="6" id="KW-1003">Cell membrane</keyword>
<evidence type="ECO:0000256" key="3">
    <source>
        <dbReference type="ARBA" id="ARBA00011700"/>
    </source>
</evidence>
<evidence type="ECO:0000256" key="17">
    <source>
        <dbReference type="SAM" id="MobiDB-lite"/>
    </source>
</evidence>
<dbReference type="Proteomes" id="UP000522313">
    <property type="component" value="Unassembled WGS sequence"/>
</dbReference>
<comment type="similarity">
    <text evidence="2">Belongs to the cytochrome c oxidase bacterial subunit 4 family.</text>
</comment>
<dbReference type="PANTHER" id="PTHR36835:SF1">
    <property type="entry name" value="CYTOCHROME BO(3) UBIQUINOL OXIDASE SUBUNIT 4"/>
    <property type="match status" value="1"/>
</dbReference>
<evidence type="ECO:0000256" key="2">
    <source>
        <dbReference type="ARBA" id="ARBA00008079"/>
    </source>
</evidence>
<keyword evidence="5" id="KW-0813">Transport</keyword>
<evidence type="ECO:0000256" key="6">
    <source>
        <dbReference type="ARBA" id="ARBA00022475"/>
    </source>
</evidence>
<dbReference type="GO" id="GO:0015078">
    <property type="term" value="F:proton transmembrane transporter activity"/>
    <property type="evidence" value="ECO:0007669"/>
    <property type="project" value="TreeGrafter"/>
</dbReference>
<comment type="function">
    <text evidence="12">Cytochrome bo(3) ubiquinol terminal oxidase is the component of the aerobic respiratory chain of E.coli that predominates when cells are grown at high aeration. Has proton pump activity across the membrane in addition to electron transfer, pumping 2 protons/electron.</text>
</comment>
<dbReference type="GO" id="GO:0009486">
    <property type="term" value="F:cytochrome bo3 ubiquinol oxidase activity"/>
    <property type="evidence" value="ECO:0007669"/>
    <property type="project" value="InterPro"/>
</dbReference>
<dbReference type="NCBIfam" id="TIGR02847">
    <property type="entry name" value="CyoD"/>
    <property type="match status" value="1"/>
</dbReference>
<feature type="transmembrane region" description="Helical" evidence="18">
    <location>
        <begin position="36"/>
        <end position="59"/>
    </location>
</feature>
<dbReference type="GO" id="GO:0005886">
    <property type="term" value="C:plasma membrane"/>
    <property type="evidence" value="ECO:0007669"/>
    <property type="project" value="UniProtKB-SubCell"/>
</dbReference>
<sequence>MSADTHGHGHDSAHGHGHHDAHDHHGGAAHGSRREYWIGFLLSVLLTAPAFGLVMTGVISDPRVTAGIVMALAMVQIVVHMIYFLHMNTKSENGWTMLALIFTAIIVLIVIAGSLWVMYHMNLNMMPGMGGEMSSGGM</sequence>
<evidence type="ECO:0000256" key="14">
    <source>
        <dbReference type="ARBA" id="ARBA00030211"/>
    </source>
</evidence>
<evidence type="ECO:0000256" key="18">
    <source>
        <dbReference type="SAM" id="Phobius"/>
    </source>
</evidence>
<dbReference type="EMBL" id="JACHBT010000006">
    <property type="protein sequence ID" value="MBB6504406.1"/>
    <property type="molecule type" value="Genomic_DNA"/>
</dbReference>
<dbReference type="AlphaFoldDB" id="A0A7X0MMT0"/>
<evidence type="ECO:0000256" key="11">
    <source>
        <dbReference type="ARBA" id="ARBA00023136"/>
    </source>
</evidence>
<name>A0A7X0MMT0_9SPHN</name>